<gene>
    <name evidence="1" type="ORF">BDBG_00971</name>
</gene>
<dbReference type="OrthoDB" id="408373at2759"/>
<dbReference type="KEGG" id="bgh:BDBG_00971"/>
<name>A0A179UBN2_BLAGS</name>
<keyword evidence="2" id="KW-1185">Reference proteome</keyword>
<evidence type="ECO:0000313" key="1">
    <source>
        <dbReference type="EMBL" id="OAT04421.1"/>
    </source>
</evidence>
<organism evidence="1 2">
    <name type="scientific">Blastomyces gilchristii (strain SLH14081)</name>
    <name type="common">Blastomyces dermatitidis</name>
    <dbReference type="NCBI Taxonomy" id="559298"/>
    <lineage>
        <taxon>Eukaryota</taxon>
        <taxon>Fungi</taxon>
        <taxon>Dikarya</taxon>
        <taxon>Ascomycota</taxon>
        <taxon>Pezizomycotina</taxon>
        <taxon>Eurotiomycetes</taxon>
        <taxon>Eurotiomycetidae</taxon>
        <taxon>Onygenales</taxon>
        <taxon>Ajellomycetaceae</taxon>
        <taxon>Blastomyces</taxon>
    </lineage>
</organism>
<protein>
    <submittedName>
        <fullName evidence="1">Uncharacterized protein</fullName>
    </submittedName>
</protein>
<dbReference type="PANTHER" id="PTHR37017">
    <property type="entry name" value="AB HYDROLASE-1 DOMAIN-CONTAINING PROTEIN-RELATED"/>
    <property type="match status" value="1"/>
</dbReference>
<dbReference type="Gene3D" id="3.40.50.1820">
    <property type="entry name" value="alpha/beta hydrolase"/>
    <property type="match status" value="1"/>
</dbReference>
<dbReference type="InterPro" id="IPR029058">
    <property type="entry name" value="AB_hydrolase_fold"/>
</dbReference>
<dbReference type="GeneID" id="8507074"/>
<dbReference type="Proteomes" id="UP000002038">
    <property type="component" value="Unassembled WGS sequence"/>
</dbReference>
<sequence length="217" mass="24673">MAIKQTQIFPLEKNLVKSVAFNVLNEHLLNSNAYPRFPKHHLKPRTVKKVRMKMRKEKQSIIFLPGAWNGPEYFGDVIAQLKERGYELHALHLPTAGLDPKSTPVDDISLFRKQRARWLMRLAQSEQDGIGHLVYLAGLLGTEGEILVENVPEWVKFQGVWTTVENARDIFYNDLPASMADELAAKLLPHAASIYTHPLAYAGQKNLPATYLLYTQN</sequence>
<accession>A0A179UBN2</accession>
<dbReference type="PANTHER" id="PTHR37017:SF11">
    <property type="entry name" value="ESTERASE_LIPASE_THIOESTERASE DOMAIN-CONTAINING PROTEIN"/>
    <property type="match status" value="1"/>
</dbReference>
<proteinExistence type="predicted"/>
<reference evidence="2" key="1">
    <citation type="journal article" date="2015" name="PLoS Genet.">
        <title>The dynamic genome and transcriptome of the human fungal pathogen Blastomyces and close relative Emmonsia.</title>
        <authorList>
            <person name="Munoz J.F."/>
            <person name="Gauthier G.M."/>
            <person name="Desjardins C.A."/>
            <person name="Gallo J.E."/>
            <person name="Holder J."/>
            <person name="Sullivan T.D."/>
            <person name="Marty A.J."/>
            <person name="Carmen J.C."/>
            <person name="Chen Z."/>
            <person name="Ding L."/>
            <person name="Gujja S."/>
            <person name="Magrini V."/>
            <person name="Misas E."/>
            <person name="Mitreva M."/>
            <person name="Priest M."/>
            <person name="Saif S."/>
            <person name="Whiston E.A."/>
            <person name="Young S."/>
            <person name="Zeng Q."/>
            <person name="Goldman W.E."/>
            <person name="Mardis E.R."/>
            <person name="Taylor J.W."/>
            <person name="McEwen J.G."/>
            <person name="Clay O.K."/>
            <person name="Klein B.S."/>
            <person name="Cuomo C.A."/>
        </authorList>
    </citation>
    <scope>NUCLEOTIDE SEQUENCE [LARGE SCALE GENOMIC DNA]</scope>
    <source>
        <strain evidence="2">SLH14081</strain>
    </source>
</reference>
<dbReference type="EMBL" id="GG657449">
    <property type="protein sequence ID" value="OAT04421.1"/>
    <property type="molecule type" value="Genomic_DNA"/>
</dbReference>
<dbReference type="InterPro" id="IPR052897">
    <property type="entry name" value="Sec-Metab_Biosynth_Hydrolase"/>
</dbReference>
<dbReference type="RefSeq" id="XP_002628063.2">
    <property type="nucleotide sequence ID" value="XM_002628017.2"/>
</dbReference>
<dbReference type="AlphaFoldDB" id="A0A179UBN2"/>
<evidence type="ECO:0000313" key="2">
    <source>
        <dbReference type="Proteomes" id="UP000002038"/>
    </source>
</evidence>
<dbReference type="VEuPathDB" id="FungiDB:BDBG_00971"/>
<dbReference type="SUPFAM" id="SSF53474">
    <property type="entry name" value="alpha/beta-Hydrolases"/>
    <property type="match status" value="1"/>
</dbReference>